<accession>A0ABU0KAL0</accession>
<reference evidence="2 3" key="1">
    <citation type="submission" date="2023-07" db="EMBL/GenBank/DDBJ databases">
        <title>Genomic Encyclopedia of Type Strains, Phase IV (KMG-IV): sequencing the most valuable type-strain genomes for metagenomic binning, comparative biology and taxonomic classification.</title>
        <authorList>
            <person name="Goeker M."/>
        </authorList>
    </citation>
    <scope>NUCLEOTIDE SEQUENCE [LARGE SCALE GENOMIC DNA]</scope>
    <source>
        <strain evidence="2 3">DSM 40573</strain>
    </source>
</reference>
<sequence length="260" mass="25765">MSAPCPRTTRAGGGLRILRAAVFAAVCVVLAGAGHSLASCEAVPLWTLGAGFLAAVAVAVPLAGRTRPLPVITALLAGGQTALHTLFGFGQHGTPTGAVSDAALVAQAARLLCGPRAISPAEAQRVLADARIAPHGPGAHPADAMAAGPASLLPSLPMMLGHVLAALAAGWLLRRGDLALLRLADLSAQGVAEGALVRSLRGALALVRALRAGLPGAPEAGRITPRTALPAPLPPRSAGLHHTVIRRGPPASASALALAA</sequence>
<name>A0ABU0KAL0_9ACTN</name>
<feature type="transmembrane region" description="Helical" evidence="1">
    <location>
        <begin position="17"/>
        <end position="37"/>
    </location>
</feature>
<proteinExistence type="predicted"/>
<protein>
    <recommendedName>
        <fullName evidence="4">Integral membrane protein</fullName>
    </recommendedName>
</protein>
<keyword evidence="1" id="KW-0812">Transmembrane</keyword>
<feature type="transmembrane region" description="Helical" evidence="1">
    <location>
        <begin position="43"/>
        <end position="62"/>
    </location>
</feature>
<organism evidence="2 3">
    <name type="scientific">Streptomyces thermodiastaticus</name>
    <dbReference type="NCBI Taxonomy" id="44061"/>
    <lineage>
        <taxon>Bacteria</taxon>
        <taxon>Bacillati</taxon>
        <taxon>Actinomycetota</taxon>
        <taxon>Actinomycetes</taxon>
        <taxon>Kitasatosporales</taxon>
        <taxon>Streptomycetaceae</taxon>
        <taxon>Streptomyces</taxon>
    </lineage>
</organism>
<evidence type="ECO:0000313" key="3">
    <source>
        <dbReference type="Proteomes" id="UP001236795"/>
    </source>
</evidence>
<keyword evidence="3" id="KW-1185">Reference proteome</keyword>
<evidence type="ECO:0000313" key="2">
    <source>
        <dbReference type="EMBL" id="MDQ0486396.1"/>
    </source>
</evidence>
<keyword evidence="1" id="KW-1133">Transmembrane helix</keyword>
<dbReference type="RefSeq" id="WP_136238666.1">
    <property type="nucleotide sequence ID" value="NZ_JAUSWC010000004.1"/>
</dbReference>
<feature type="transmembrane region" description="Helical" evidence="1">
    <location>
        <begin position="155"/>
        <end position="173"/>
    </location>
</feature>
<dbReference type="EMBL" id="JAUSWC010000004">
    <property type="protein sequence ID" value="MDQ0486396.1"/>
    <property type="molecule type" value="Genomic_DNA"/>
</dbReference>
<evidence type="ECO:0000256" key="1">
    <source>
        <dbReference type="SAM" id="Phobius"/>
    </source>
</evidence>
<feature type="transmembrane region" description="Helical" evidence="1">
    <location>
        <begin position="69"/>
        <end position="89"/>
    </location>
</feature>
<dbReference type="Proteomes" id="UP001236795">
    <property type="component" value="Unassembled WGS sequence"/>
</dbReference>
<keyword evidence="1" id="KW-0472">Membrane</keyword>
<evidence type="ECO:0008006" key="4">
    <source>
        <dbReference type="Google" id="ProtNLM"/>
    </source>
</evidence>
<gene>
    <name evidence="2" type="ORF">QO019_001231</name>
</gene>
<comment type="caution">
    <text evidence="2">The sequence shown here is derived from an EMBL/GenBank/DDBJ whole genome shotgun (WGS) entry which is preliminary data.</text>
</comment>